<feature type="transmembrane region" description="Helical" evidence="1">
    <location>
        <begin position="152"/>
        <end position="172"/>
    </location>
</feature>
<keyword evidence="1" id="KW-1133">Transmembrane helix</keyword>
<feature type="transmembrane region" description="Helical" evidence="1">
    <location>
        <begin position="206"/>
        <end position="225"/>
    </location>
</feature>
<accession>A0A7S3ZSQ7</accession>
<organism evidence="3">
    <name type="scientific">Pelagomonas calceolata</name>
    <dbReference type="NCBI Taxonomy" id="35677"/>
    <lineage>
        <taxon>Eukaryota</taxon>
        <taxon>Sar</taxon>
        <taxon>Stramenopiles</taxon>
        <taxon>Ochrophyta</taxon>
        <taxon>Pelagophyceae</taxon>
        <taxon>Pelagomonadales</taxon>
        <taxon>Pelagomonadaceae</taxon>
        <taxon>Pelagomonas</taxon>
    </lineage>
</organism>
<feature type="chain" id="PRO_5031041089" description="DUF1772 domain-containing protein" evidence="2">
    <location>
        <begin position="18"/>
        <end position="238"/>
    </location>
</feature>
<gene>
    <name evidence="3" type="ORF">PCAL00307_LOCUS7950</name>
</gene>
<evidence type="ECO:0000313" key="3">
    <source>
        <dbReference type="EMBL" id="CAE0692514.1"/>
    </source>
</evidence>
<keyword evidence="1" id="KW-0812">Transmembrane</keyword>
<feature type="transmembrane region" description="Helical" evidence="1">
    <location>
        <begin position="70"/>
        <end position="91"/>
    </location>
</feature>
<dbReference type="InterPro" id="IPR013901">
    <property type="entry name" value="Anthrone_oxy"/>
</dbReference>
<keyword evidence="1" id="KW-0472">Membrane</keyword>
<sequence length="238" mass="25338">MRCSFIALAALITSVNGLSATRRRLPVSREEPATRAIKKNLARAFAVPLVAGAASRVEPVRKLMAGFDRIRVGLVAGTVGAAILGGCYFIFSFCVMDALNQQDPQTAINTMNSINVVIVNPKFIAAFMGTPLICCWLVAEALAVGVGSSTDVALMFGGALTLIVGEFLETIICHIPKNDALAAHKKGGNDAEVWARYYTSWTAWNHVRMVASLATVVQFSLALFYRGARLGGGYGGLP</sequence>
<proteinExistence type="predicted"/>
<name>A0A7S3ZSQ7_9STRA</name>
<feature type="transmembrane region" description="Helical" evidence="1">
    <location>
        <begin position="123"/>
        <end position="145"/>
    </location>
</feature>
<evidence type="ECO:0008006" key="4">
    <source>
        <dbReference type="Google" id="ProtNLM"/>
    </source>
</evidence>
<dbReference type="AlphaFoldDB" id="A0A7S3ZSQ7"/>
<keyword evidence="2" id="KW-0732">Signal</keyword>
<protein>
    <recommendedName>
        <fullName evidence="4">DUF1772 domain-containing protein</fullName>
    </recommendedName>
</protein>
<dbReference type="Pfam" id="PF08592">
    <property type="entry name" value="Anthrone_oxy"/>
    <property type="match status" value="1"/>
</dbReference>
<evidence type="ECO:0000256" key="1">
    <source>
        <dbReference type="SAM" id="Phobius"/>
    </source>
</evidence>
<feature type="signal peptide" evidence="2">
    <location>
        <begin position="1"/>
        <end position="17"/>
    </location>
</feature>
<reference evidence="3" key="1">
    <citation type="submission" date="2021-01" db="EMBL/GenBank/DDBJ databases">
        <authorList>
            <person name="Corre E."/>
            <person name="Pelletier E."/>
            <person name="Niang G."/>
            <person name="Scheremetjew M."/>
            <person name="Finn R."/>
            <person name="Kale V."/>
            <person name="Holt S."/>
            <person name="Cochrane G."/>
            <person name="Meng A."/>
            <person name="Brown T."/>
            <person name="Cohen L."/>
        </authorList>
    </citation>
    <scope>NUCLEOTIDE SEQUENCE</scope>
    <source>
        <strain evidence="3">CCMP1756</strain>
    </source>
</reference>
<evidence type="ECO:0000256" key="2">
    <source>
        <dbReference type="SAM" id="SignalP"/>
    </source>
</evidence>
<dbReference type="EMBL" id="HBIW01009315">
    <property type="protein sequence ID" value="CAE0692514.1"/>
    <property type="molecule type" value="Transcribed_RNA"/>
</dbReference>